<comment type="caution">
    <text evidence="3">The sequence shown here is derived from an EMBL/GenBank/DDBJ whole genome shotgun (WGS) entry which is preliminary data.</text>
</comment>
<dbReference type="InterPro" id="IPR006020">
    <property type="entry name" value="PTB/PI_dom"/>
</dbReference>
<keyword evidence="3" id="KW-0449">Lipoprotein</keyword>
<dbReference type="Proteomes" id="UP000693946">
    <property type="component" value="Linkage Group LG3"/>
</dbReference>
<evidence type="ECO:0000256" key="1">
    <source>
        <dbReference type="SAM" id="MobiDB-lite"/>
    </source>
</evidence>
<accession>A0AAV6QV13</accession>
<dbReference type="GO" id="GO:0005769">
    <property type="term" value="C:early endosome"/>
    <property type="evidence" value="ECO:0007669"/>
    <property type="project" value="TreeGrafter"/>
</dbReference>
<evidence type="ECO:0000259" key="2">
    <source>
        <dbReference type="PROSITE" id="PS01179"/>
    </source>
</evidence>
<protein>
    <submittedName>
        <fullName evidence="3">Low density lipoprotein receptor adapter 1-like</fullName>
    </submittedName>
</protein>
<dbReference type="InterPro" id="IPR051133">
    <property type="entry name" value="Adapter_Engulfment-Domain"/>
</dbReference>
<reference evidence="3 4" key="1">
    <citation type="journal article" date="2021" name="Sci. Rep.">
        <title>Chromosome anchoring in Senegalese sole (Solea senegalensis) reveals sex-associated markers and genome rearrangements in flatfish.</title>
        <authorList>
            <person name="Guerrero-Cozar I."/>
            <person name="Gomez-Garrido J."/>
            <person name="Berbel C."/>
            <person name="Martinez-Blanch J.F."/>
            <person name="Alioto T."/>
            <person name="Claros M.G."/>
            <person name="Gagnaire P.A."/>
            <person name="Manchado M."/>
        </authorList>
    </citation>
    <scope>NUCLEOTIDE SEQUENCE [LARGE SCALE GENOMIC DNA]</scope>
    <source>
        <strain evidence="3">Sse05_10M</strain>
    </source>
</reference>
<name>A0AAV6QV13_SOLSE</name>
<sequence>MLVHVCDELAPTLVLNPSPTGVTLIHSRVRRSEHEFQQLHIHSATETVSRGRSAFIRGYFSVTPGQRREFSSVCERRSCLPLTCPVCLKRSPELHEDGIFMKVCPDKDSECSYTPFRRKAYHWEKLCLKRTGSTIGVHASAKISTKTSVKRTMSLSTFQLVQTLKNSPAAFRRRFRRDRTESLSHGDPLFKVHYLGTEKIFSLDREQAQDAISHMLDGIANGKKLSKDHALVVRPRYVEVKELSTGRQLTKTYLQDIAYCAADPNRPNVFLYICKHHGKQLQCRVFWCSRAERARDMKACLAHSFQRALNDWQQDDSATLPPGEAKGKRVEESSNSPINTKSSTLPASLGKVSWKKRGSMSHSPVRTITRRGSTSDSWN</sequence>
<proteinExistence type="predicted"/>
<gene>
    <name evidence="3" type="ORF">JOB18_025241</name>
</gene>
<keyword evidence="4" id="KW-1185">Reference proteome</keyword>
<organism evidence="3 4">
    <name type="scientific">Solea senegalensis</name>
    <name type="common">Senegalese sole</name>
    <dbReference type="NCBI Taxonomy" id="28829"/>
    <lineage>
        <taxon>Eukaryota</taxon>
        <taxon>Metazoa</taxon>
        <taxon>Chordata</taxon>
        <taxon>Craniata</taxon>
        <taxon>Vertebrata</taxon>
        <taxon>Euteleostomi</taxon>
        <taxon>Actinopterygii</taxon>
        <taxon>Neopterygii</taxon>
        <taxon>Teleostei</taxon>
        <taxon>Neoteleostei</taxon>
        <taxon>Acanthomorphata</taxon>
        <taxon>Carangaria</taxon>
        <taxon>Pleuronectiformes</taxon>
        <taxon>Pleuronectoidei</taxon>
        <taxon>Soleidae</taxon>
        <taxon>Solea</taxon>
    </lineage>
</organism>
<keyword evidence="3" id="KW-0675">Receptor</keyword>
<dbReference type="SMART" id="SM00462">
    <property type="entry name" value="PTB"/>
    <property type="match status" value="1"/>
</dbReference>
<feature type="compositionally biased region" description="Polar residues" evidence="1">
    <location>
        <begin position="360"/>
        <end position="379"/>
    </location>
</feature>
<dbReference type="CDD" id="cd00934">
    <property type="entry name" value="PTB"/>
    <property type="match status" value="1"/>
</dbReference>
<dbReference type="PANTHER" id="PTHR11232">
    <property type="entry name" value="PHOSPHOTYROSINE INTERACTION DOMAIN-CONTAINING FAMILY MEMBER"/>
    <property type="match status" value="1"/>
</dbReference>
<feature type="domain" description="PID" evidence="2">
    <location>
        <begin position="190"/>
        <end position="319"/>
    </location>
</feature>
<evidence type="ECO:0000313" key="4">
    <source>
        <dbReference type="Proteomes" id="UP000693946"/>
    </source>
</evidence>
<evidence type="ECO:0000313" key="3">
    <source>
        <dbReference type="EMBL" id="KAG7496803.1"/>
    </source>
</evidence>
<dbReference type="EMBL" id="JAGKHQ010000015">
    <property type="protein sequence ID" value="KAG7496803.1"/>
    <property type="molecule type" value="Genomic_DNA"/>
</dbReference>
<dbReference type="AlphaFoldDB" id="A0AAV6QV13"/>
<feature type="compositionally biased region" description="Polar residues" evidence="1">
    <location>
        <begin position="333"/>
        <end position="346"/>
    </location>
</feature>
<dbReference type="Pfam" id="PF14719">
    <property type="entry name" value="PID_2"/>
    <property type="match status" value="1"/>
</dbReference>
<feature type="region of interest" description="Disordered" evidence="1">
    <location>
        <begin position="313"/>
        <end position="379"/>
    </location>
</feature>
<dbReference type="PROSITE" id="PS01179">
    <property type="entry name" value="PID"/>
    <property type="match status" value="1"/>
</dbReference>
<dbReference type="PANTHER" id="PTHR11232:SF65">
    <property type="entry name" value="SI:DKEY-19B23.8"/>
    <property type="match status" value="1"/>
</dbReference>